<keyword evidence="2" id="KW-0812">Transmembrane</keyword>
<dbReference type="NCBIfam" id="TIGR00861">
    <property type="entry name" value="MIP"/>
    <property type="match status" value="1"/>
</dbReference>
<dbReference type="InterPro" id="IPR022357">
    <property type="entry name" value="MIP_CS"/>
</dbReference>
<keyword evidence="2" id="KW-0472">Membrane</keyword>
<feature type="transmembrane region" description="Helical" evidence="2">
    <location>
        <begin position="134"/>
        <end position="151"/>
    </location>
</feature>
<dbReference type="Proteomes" id="UP001138894">
    <property type="component" value="Unassembled WGS sequence"/>
</dbReference>
<feature type="transmembrane region" description="Helical" evidence="2">
    <location>
        <begin position="220"/>
        <end position="241"/>
    </location>
</feature>
<dbReference type="EMBL" id="JAGSPD010000006">
    <property type="protein sequence ID" value="MBV7269408.1"/>
    <property type="molecule type" value="Genomic_DNA"/>
</dbReference>
<comment type="caution">
    <text evidence="3">The sequence shown here is derived from an EMBL/GenBank/DDBJ whole genome shotgun (WGS) entry which is preliminary data.</text>
</comment>
<feature type="transmembrane region" description="Helical" evidence="2">
    <location>
        <begin position="6"/>
        <end position="27"/>
    </location>
</feature>
<dbReference type="PANTHER" id="PTHR43829">
    <property type="entry name" value="AQUAPORIN OR AQUAGLYCEROPORIN RELATED"/>
    <property type="match status" value="1"/>
</dbReference>
<dbReference type="PROSITE" id="PS00221">
    <property type="entry name" value="MIP"/>
    <property type="match status" value="1"/>
</dbReference>
<gene>
    <name evidence="3" type="ORF">KCG49_09430</name>
</gene>
<proteinExistence type="predicted"/>
<sequence>MTPFIAEIIGTALLILLGGGVVANVVLKKTIGNNSGWIVITTGWALAVYVAVVVAGPHSGAHINPAVTVALAVAGKFPWVDVPIYILAQMLGAMIGALTVWLMYKSHFEVTEDGDAKKAVFCTAPAIRNTFTNFFSEMVGTFVLLFTILYFTDATINTTETVIGLGSLGALPVAFLVWSIGLSLGGTTGYAINPARDLGPRIMHALLPIKDKASNDWSYAWIPIVGPLIGGVLAAFLMMLLS</sequence>
<feature type="transmembrane region" description="Helical" evidence="2">
    <location>
        <begin position="84"/>
        <end position="104"/>
    </location>
</feature>
<name>A0A9X1JQZ2_9FLAO</name>
<evidence type="ECO:0000313" key="4">
    <source>
        <dbReference type="Proteomes" id="UP001138894"/>
    </source>
</evidence>
<dbReference type="RefSeq" id="WP_218546108.1">
    <property type="nucleotide sequence ID" value="NZ_JAGSPD010000006.1"/>
</dbReference>
<dbReference type="InterPro" id="IPR000425">
    <property type="entry name" value="MIP"/>
</dbReference>
<evidence type="ECO:0000313" key="3">
    <source>
        <dbReference type="EMBL" id="MBV7269408.1"/>
    </source>
</evidence>
<reference evidence="3" key="1">
    <citation type="submission" date="2021-04" db="EMBL/GenBank/DDBJ databases">
        <authorList>
            <person name="Pira H."/>
            <person name="Risdian C."/>
            <person name="Wink J."/>
        </authorList>
    </citation>
    <scope>NUCLEOTIDE SEQUENCE</scope>
    <source>
        <strain evidence="3">WHY3</strain>
    </source>
</reference>
<feature type="transmembrane region" description="Helical" evidence="2">
    <location>
        <begin position="163"/>
        <end position="184"/>
    </location>
</feature>
<accession>A0A9X1JQZ2</accession>
<evidence type="ECO:0000256" key="2">
    <source>
        <dbReference type="SAM" id="Phobius"/>
    </source>
</evidence>
<protein>
    <submittedName>
        <fullName evidence="3">Aquaporin family protein</fullName>
    </submittedName>
</protein>
<dbReference type="InterPro" id="IPR050363">
    <property type="entry name" value="MIP/Aquaporin"/>
</dbReference>
<dbReference type="GO" id="GO:0005886">
    <property type="term" value="C:plasma membrane"/>
    <property type="evidence" value="ECO:0007669"/>
    <property type="project" value="TreeGrafter"/>
</dbReference>
<dbReference type="GO" id="GO:0015254">
    <property type="term" value="F:glycerol channel activity"/>
    <property type="evidence" value="ECO:0007669"/>
    <property type="project" value="TreeGrafter"/>
</dbReference>
<dbReference type="Pfam" id="PF00230">
    <property type="entry name" value="MIP"/>
    <property type="match status" value="1"/>
</dbReference>
<evidence type="ECO:0000256" key="1">
    <source>
        <dbReference type="ARBA" id="ARBA00022448"/>
    </source>
</evidence>
<dbReference type="AlphaFoldDB" id="A0A9X1JQZ2"/>
<keyword evidence="4" id="KW-1185">Reference proteome</keyword>
<organism evidence="3 4">
    <name type="scientific">Winogradskyella luteola</name>
    <dbReference type="NCBI Taxonomy" id="2828330"/>
    <lineage>
        <taxon>Bacteria</taxon>
        <taxon>Pseudomonadati</taxon>
        <taxon>Bacteroidota</taxon>
        <taxon>Flavobacteriia</taxon>
        <taxon>Flavobacteriales</taxon>
        <taxon>Flavobacteriaceae</taxon>
        <taxon>Winogradskyella</taxon>
    </lineage>
</organism>
<feature type="transmembrane region" description="Helical" evidence="2">
    <location>
        <begin position="36"/>
        <end position="55"/>
    </location>
</feature>
<dbReference type="PANTHER" id="PTHR43829:SF9">
    <property type="entry name" value="AQUAPORIN-9"/>
    <property type="match status" value="1"/>
</dbReference>
<keyword evidence="1" id="KW-0813">Transport</keyword>
<keyword evidence="2" id="KW-1133">Transmembrane helix</keyword>